<evidence type="ECO:0000313" key="1">
    <source>
        <dbReference type="EMBL" id="EZF55932.1"/>
    </source>
</evidence>
<dbReference type="Proteomes" id="UP000023758">
    <property type="component" value="Unassembled WGS sequence"/>
</dbReference>
<reference evidence="1" key="1">
    <citation type="submission" date="2014-02" db="EMBL/GenBank/DDBJ databases">
        <title>The Genome Sequence of Trichophyton rubrum (morphotype fischeri) CBS 288.86.</title>
        <authorList>
            <consortium name="The Broad Institute Genomics Platform"/>
            <person name="Cuomo C.A."/>
            <person name="White T.C."/>
            <person name="Graser Y."/>
            <person name="Martinez-Rossi N."/>
            <person name="Heitman J."/>
            <person name="Young S.K."/>
            <person name="Zeng Q."/>
            <person name="Gargeya S."/>
            <person name="Abouelleil A."/>
            <person name="Alvarado L."/>
            <person name="Chapman S.B."/>
            <person name="Gainer-Dewar J."/>
            <person name="Goldberg J."/>
            <person name="Griggs A."/>
            <person name="Gujja S."/>
            <person name="Hansen M."/>
            <person name="Howarth C."/>
            <person name="Imamovic A."/>
            <person name="Larimer J."/>
            <person name="Martinez D."/>
            <person name="Murphy C."/>
            <person name="Pearson M.D."/>
            <person name="Persinoti G."/>
            <person name="Poon T."/>
            <person name="Priest M."/>
            <person name="Roberts A.D."/>
            <person name="Saif S."/>
            <person name="Shea T.D."/>
            <person name="Sykes S.N."/>
            <person name="Wortman J."/>
            <person name="Nusbaum C."/>
            <person name="Birren B."/>
        </authorList>
    </citation>
    <scope>NUCLEOTIDE SEQUENCE [LARGE SCALE GENOMIC DNA]</scope>
    <source>
        <strain evidence="1">CBS 288.86</strain>
    </source>
</reference>
<organism evidence="1">
    <name type="scientific">Trichophyton rubrum CBS 288.86</name>
    <dbReference type="NCBI Taxonomy" id="1215330"/>
    <lineage>
        <taxon>Eukaryota</taxon>
        <taxon>Fungi</taxon>
        <taxon>Dikarya</taxon>
        <taxon>Ascomycota</taxon>
        <taxon>Pezizomycotina</taxon>
        <taxon>Eurotiomycetes</taxon>
        <taxon>Eurotiomycetidae</taxon>
        <taxon>Onygenales</taxon>
        <taxon>Arthrodermataceae</taxon>
        <taxon>Trichophyton</taxon>
    </lineage>
</organism>
<dbReference type="HOGENOM" id="CLU_2544233_0_0_1"/>
<dbReference type="EMBL" id="KK207732">
    <property type="protein sequence ID" value="EZF55932.1"/>
    <property type="molecule type" value="Genomic_DNA"/>
</dbReference>
<dbReference type="AlphaFoldDB" id="A0A022WC40"/>
<proteinExistence type="predicted"/>
<name>A0A022WC40_TRIRU</name>
<accession>A0A022WC40</accession>
<protein>
    <recommendedName>
        <fullName evidence="2">Protein kinase domain-containing protein</fullName>
    </recommendedName>
</protein>
<gene>
    <name evidence="1" type="ORF">H103_01562</name>
</gene>
<sequence>MVPTLYLGQTLKSRTGLYTIIKQLQDSVWLATNEHHQKVIAKSVHHFRLQNERDVLLRFQRRTPSIRPLIEGLEDSDTPPTLI</sequence>
<evidence type="ECO:0008006" key="2">
    <source>
        <dbReference type="Google" id="ProtNLM"/>
    </source>
</evidence>